<evidence type="ECO:0000313" key="1">
    <source>
        <dbReference type="EMBL" id="RMJ06678.1"/>
    </source>
</evidence>
<protein>
    <submittedName>
        <fullName evidence="1">Uncharacterized protein</fullName>
    </submittedName>
</protein>
<organism evidence="1 2">
    <name type="scientific">Fusarium kuroshium</name>
    <dbReference type="NCBI Taxonomy" id="2010991"/>
    <lineage>
        <taxon>Eukaryota</taxon>
        <taxon>Fungi</taxon>
        <taxon>Dikarya</taxon>
        <taxon>Ascomycota</taxon>
        <taxon>Pezizomycotina</taxon>
        <taxon>Sordariomycetes</taxon>
        <taxon>Hypocreomycetidae</taxon>
        <taxon>Hypocreales</taxon>
        <taxon>Nectriaceae</taxon>
        <taxon>Fusarium</taxon>
        <taxon>Fusarium solani species complex</taxon>
    </lineage>
</organism>
<dbReference type="AlphaFoldDB" id="A0A3M2RMZ2"/>
<reference evidence="1 2" key="1">
    <citation type="submission" date="2017-06" db="EMBL/GenBank/DDBJ databases">
        <title>Comparative genomic analysis of Ambrosia Fusariam Clade fungi.</title>
        <authorList>
            <person name="Stajich J.E."/>
            <person name="Carrillo J."/>
            <person name="Kijimoto T."/>
            <person name="Eskalen A."/>
            <person name="O'Donnell K."/>
            <person name="Kasson M."/>
        </authorList>
    </citation>
    <scope>NUCLEOTIDE SEQUENCE [LARGE SCALE GENOMIC DNA]</scope>
    <source>
        <strain evidence="1">UCR3666</strain>
    </source>
</reference>
<dbReference type="OrthoDB" id="10524082at2759"/>
<gene>
    <name evidence="1" type="ORF">CDV36_013725</name>
</gene>
<evidence type="ECO:0000313" key="2">
    <source>
        <dbReference type="Proteomes" id="UP000277212"/>
    </source>
</evidence>
<accession>A0A3M2RMZ2</accession>
<dbReference type="EMBL" id="NKUJ01000396">
    <property type="protein sequence ID" value="RMJ06678.1"/>
    <property type="molecule type" value="Genomic_DNA"/>
</dbReference>
<dbReference type="Proteomes" id="UP000277212">
    <property type="component" value="Unassembled WGS sequence"/>
</dbReference>
<name>A0A3M2RMZ2_9HYPO</name>
<sequence length="89" mass="10359">MFGGNPDGERHGFRYRRDPDAFLRERPAEHERGNSCWYRSWLSVIPTSTIIKNTFHVGINVSFDEIHIHGLCCWYEGETGRSGRDTCEQ</sequence>
<comment type="caution">
    <text evidence="1">The sequence shown here is derived from an EMBL/GenBank/DDBJ whole genome shotgun (WGS) entry which is preliminary data.</text>
</comment>
<keyword evidence="2" id="KW-1185">Reference proteome</keyword>
<proteinExistence type="predicted"/>